<proteinExistence type="predicted"/>
<protein>
    <submittedName>
        <fullName evidence="1">Uncharacterized protein</fullName>
    </submittedName>
</protein>
<name>A0A0A9BDM9_ARUDO</name>
<reference evidence="1" key="2">
    <citation type="journal article" date="2015" name="Data Brief">
        <title>Shoot transcriptome of the giant reed, Arundo donax.</title>
        <authorList>
            <person name="Barrero R.A."/>
            <person name="Guerrero F.D."/>
            <person name="Moolhuijzen P."/>
            <person name="Goolsby J.A."/>
            <person name="Tidwell J."/>
            <person name="Bellgard S.E."/>
            <person name="Bellgard M.I."/>
        </authorList>
    </citation>
    <scope>NUCLEOTIDE SEQUENCE</scope>
    <source>
        <tissue evidence="1">Shoot tissue taken approximately 20 cm above the soil surface</tissue>
    </source>
</reference>
<accession>A0A0A9BDM9</accession>
<reference evidence="1" key="1">
    <citation type="submission" date="2014-09" db="EMBL/GenBank/DDBJ databases">
        <authorList>
            <person name="Magalhaes I.L.F."/>
            <person name="Oliveira U."/>
            <person name="Santos F.R."/>
            <person name="Vidigal T.H.D.A."/>
            <person name="Brescovit A.D."/>
            <person name="Santos A.J."/>
        </authorList>
    </citation>
    <scope>NUCLEOTIDE SEQUENCE</scope>
    <source>
        <tissue evidence="1">Shoot tissue taken approximately 20 cm above the soil surface</tissue>
    </source>
</reference>
<sequence>MEVARYTAKISSTTN</sequence>
<evidence type="ECO:0000313" key="1">
    <source>
        <dbReference type="EMBL" id="JAD57412.1"/>
    </source>
</evidence>
<organism evidence="1">
    <name type="scientific">Arundo donax</name>
    <name type="common">Giant reed</name>
    <name type="synonym">Donax arundinaceus</name>
    <dbReference type="NCBI Taxonomy" id="35708"/>
    <lineage>
        <taxon>Eukaryota</taxon>
        <taxon>Viridiplantae</taxon>
        <taxon>Streptophyta</taxon>
        <taxon>Embryophyta</taxon>
        <taxon>Tracheophyta</taxon>
        <taxon>Spermatophyta</taxon>
        <taxon>Magnoliopsida</taxon>
        <taxon>Liliopsida</taxon>
        <taxon>Poales</taxon>
        <taxon>Poaceae</taxon>
        <taxon>PACMAD clade</taxon>
        <taxon>Arundinoideae</taxon>
        <taxon>Arundineae</taxon>
        <taxon>Arundo</taxon>
    </lineage>
</organism>
<dbReference type="EMBL" id="GBRH01240483">
    <property type="protein sequence ID" value="JAD57412.1"/>
    <property type="molecule type" value="Transcribed_RNA"/>
</dbReference>